<evidence type="ECO:0000313" key="3">
    <source>
        <dbReference type="Proteomes" id="UP000288587"/>
    </source>
</evidence>
<gene>
    <name evidence="2" type="ORF">EOD73_11880</name>
</gene>
<dbReference type="Proteomes" id="UP000288587">
    <property type="component" value="Unassembled WGS sequence"/>
</dbReference>
<name>A0A437LHH8_9BURK</name>
<sequence>MARVSTYLNFPGTTEAAFAHYRDVFGTDFETPPLRFGDMPAQPDQPPLPEEARQKVMHVALPILGGHVLMGTDVIPGSGCGAHEMGNAVTLNLEPDTRAEADRLYAALSEGGSADAPMADMFWGAYWGVLQDRFGLRWMINCAEPKAT</sequence>
<protein>
    <submittedName>
        <fullName evidence="2">VOC family protein</fullName>
    </submittedName>
</protein>
<proteinExistence type="predicted"/>
<evidence type="ECO:0000313" key="2">
    <source>
        <dbReference type="EMBL" id="RVT84821.1"/>
    </source>
</evidence>
<accession>A0A437LHH8</accession>
<dbReference type="InterPro" id="IPR028973">
    <property type="entry name" value="PhnB-like"/>
</dbReference>
<dbReference type="PANTHER" id="PTHR33990">
    <property type="entry name" value="PROTEIN YJDN-RELATED"/>
    <property type="match status" value="1"/>
</dbReference>
<dbReference type="Gene3D" id="3.10.180.10">
    <property type="entry name" value="2,3-Dihydroxybiphenyl 1,2-Dioxygenase, domain 1"/>
    <property type="match status" value="1"/>
</dbReference>
<dbReference type="AlphaFoldDB" id="A0A437LHH8"/>
<evidence type="ECO:0000259" key="1">
    <source>
        <dbReference type="Pfam" id="PF06983"/>
    </source>
</evidence>
<dbReference type="PANTHER" id="PTHR33990:SF1">
    <property type="entry name" value="PROTEIN YJDN"/>
    <property type="match status" value="1"/>
</dbReference>
<dbReference type="InterPro" id="IPR029068">
    <property type="entry name" value="Glyas_Bleomycin-R_OHBP_Dase"/>
</dbReference>
<dbReference type="EMBL" id="SACM01000003">
    <property type="protein sequence ID" value="RVT84821.1"/>
    <property type="molecule type" value="Genomic_DNA"/>
</dbReference>
<dbReference type="OrthoDB" id="9795306at2"/>
<comment type="caution">
    <text evidence="2">The sequence shown here is derived from an EMBL/GenBank/DDBJ whole genome shotgun (WGS) entry which is preliminary data.</text>
</comment>
<dbReference type="Pfam" id="PF06983">
    <property type="entry name" value="3-dmu-9_3-mt"/>
    <property type="match status" value="1"/>
</dbReference>
<dbReference type="SUPFAM" id="SSF54593">
    <property type="entry name" value="Glyoxalase/Bleomycin resistance protein/Dihydroxybiphenyl dioxygenase"/>
    <property type="match status" value="1"/>
</dbReference>
<dbReference type="CDD" id="cd06588">
    <property type="entry name" value="PhnB_like"/>
    <property type="match status" value="1"/>
</dbReference>
<organism evidence="2 3">
    <name type="scientific">Inhella crocodyli</name>
    <dbReference type="NCBI Taxonomy" id="2499851"/>
    <lineage>
        <taxon>Bacteria</taxon>
        <taxon>Pseudomonadati</taxon>
        <taxon>Pseudomonadota</taxon>
        <taxon>Betaproteobacteria</taxon>
        <taxon>Burkholderiales</taxon>
        <taxon>Sphaerotilaceae</taxon>
        <taxon>Inhella</taxon>
    </lineage>
</organism>
<dbReference type="RefSeq" id="WP_127683223.1">
    <property type="nucleotide sequence ID" value="NZ_SACM01000003.1"/>
</dbReference>
<keyword evidence="3" id="KW-1185">Reference proteome</keyword>
<feature type="domain" description="PhnB-like" evidence="1">
    <location>
        <begin position="5"/>
        <end position="140"/>
    </location>
</feature>
<reference evidence="2 3" key="1">
    <citation type="submission" date="2019-01" db="EMBL/GenBank/DDBJ databases">
        <authorList>
            <person name="Chen W.-M."/>
        </authorList>
    </citation>
    <scope>NUCLEOTIDE SEQUENCE [LARGE SCALE GENOMIC DNA]</scope>
    <source>
        <strain evidence="2 3">CCP-18</strain>
    </source>
</reference>